<feature type="transmembrane region" description="Helical" evidence="8">
    <location>
        <begin position="66"/>
        <end position="84"/>
    </location>
</feature>
<dbReference type="OrthoDB" id="4109786at2"/>
<evidence type="ECO:0000313" key="9">
    <source>
        <dbReference type="EMBL" id="SIM46713.1"/>
    </source>
</evidence>
<organism evidence="9 10">
    <name type="scientific">Micromonospora cremea</name>
    <dbReference type="NCBI Taxonomy" id="709881"/>
    <lineage>
        <taxon>Bacteria</taxon>
        <taxon>Bacillati</taxon>
        <taxon>Actinomycetota</taxon>
        <taxon>Actinomycetes</taxon>
        <taxon>Micromonosporales</taxon>
        <taxon>Micromonosporaceae</taxon>
        <taxon>Micromonospora</taxon>
    </lineage>
</organism>
<feature type="transmembrane region" description="Helical" evidence="8">
    <location>
        <begin position="128"/>
        <end position="150"/>
    </location>
</feature>
<dbReference type="GO" id="GO:0005886">
    <property type="term" value="C:plasma membrane"/>
    <property type="evidence" value="ECO:0007669"/>
    <property type="project" value="UniProtKB-SubCell"/>
</dbReference>
<comment type="subcellular location">
    <subcellularLocation>
        <location evidence="1">Cell membrane</location>
        <topology evidence="1">Multi-pass membrane protein</topology>
    </subcellularLocation>
</comment>
<feature type="transmembrane region" description="Helical" evidence="8">
    <location>
        <begin position="249"/>
        <end position="268"/>
    </location>
</feature>
<dbReference type="SUPFAM" id="SSF103473">
    <property type="entry name" value="MFS general substrate transporter"/>
    <property type="match status" value="1"/>
</dbReference>
<dbReference type="InterPro" id="IPR036259">
    <property type="entry name" value="MFS_trans_sf"/>
</dbReference>
<keyword evidence="2" id="KW-0813">Transport</keyword>
<dbReference type="RefSeq" id="WP_074307837.1">
    <property type="nucleotide sequence ID" value="NZ_FSQT01000001.1"/>
</dbReference>
<sequence>MAALLLIAAAGLGHFGWGTILPYQYVYASETRGWGPLVGALASSLFSVGALAAAPMAGRLTDRRRPASILIAAQAVAACGSIGMLVANQAWAFCASSFIFGCGMTGASPAKSVLVLRWSSGADRRRVFAYRFTGESVGMALGALASGAFVDLSRPDGMTTSYVTACVALGLAMLVVAIAARTARDRSWRDEARAPSRVALRSAVKQIAVIRPLRWVAVITVSLSLAFYAQFEAGLPAYALSVLHVDEVMIGLGAAVNCATIVALQLVMLKLTANRQPGPLLMLVGGIWVLCWILLGLAPGWPAVSTLIFVSLYGVFAVGETIFAPLLNPLVAQLAPPAIVGTTLGAFAALQTTFSAVGPLVAGVLLGGGLPEAFVGLHLAISVIAVVAAWRLHRLLGMPPQQRRTRSEPRRPLPASPAFEPEVRRVEAPDPSGGRRAG</sequence>
<evidence type="ECO:0000256" key="4">
    <source>
        <dbReference type="ARBA" id="ARBA00022692"/>
    </source>
</evidence>
<dbReference type="AlphaFoldDB" id="A0A1N5TE37"/>
<gene>
    <name evidence="9" type="ORF">SAMN04489832_0119</name>
</gene>
<reference evidence="10" key="1">
    <citation type="submission" date="2016-12" db="EMBL/GenBank/DDBJ databases">
        <authorList>
            <person name="Varghese N."/>
            <person name="Submissions S."/>
        </authorList>
    </citation>
    <scope>NUCLEOTIDE SEQUENCE [LARGE SCALE GENOMIC DNA]</scope>
    <source>
        <strain evidence="10">DSM 45599</strain>
    </source>
</reference>
<feature type="transmembrane region" description="Helical" evidence="8">
    <location>
        <begin position="339"/>
        <end position="367"/>
    </location>
</feature>
<feature type="transmembrane region" description="Helical" evidence="8">
    <location>
        <begin position="307"/>
        <end position="327"/>
    </location>
</feature>
<keyword evidence="6 8" id="KW-0472">Membrane</keyword>
<dbReference type="PANTHER" id="PTHR23517">
    <property type="entry name" value="RESISTANCE PROTEIN MDTM, PUTATIVE-RELATED-RELATED"/>
    <property type="match status" value="1"/>
</dbReference>
<evidence type="ECO:0000256" key="3">
    <source>
        <dbReference type="ARBA" id="ARBA00022475"/>
    </source>
</evidence>
<accession>A0A1N5TE37</accession>
<evidence type="ECO:0000256" key="7">
    <source>
        <dbReference type="SAM" id="MobiDB-lite"/>
    </source>
</evidence>
<evidence type="ECO:0000256" key="5">
    <source>
        <dbReference type="ARBA" id="ARBA00022989"/>
    </source>
</evidence>
<keyword evidence="3" id="KW-1003">Cell membrane</keyword>
<dbReference type="Pfam" id="PF07690">
    <property type="entry name" value="MFS_1"/>
    <property type="match status" value="1"/>
</dbReference>
<proteinExistence type="predicted"/>
<dbReference type="PANTHER" id="PTHR23517:SF2">
    <property type="entry name" value="MULTIDRUG RESISTANCE PROTEIN MDTH"/>
    <property type="match status" value="1"/>
</dbReference>
<feature type="transmembrane region" description="Helical" evidence="8">
    <location>
        <begin position="280"/>
        <end position="301"/>
    </location>
</feature>
<keyword evidence="5 8" id="KW-1133">Transmembrane helix</keyword>
<dbReference type="GO" id="GO:0022857">
    <property type="term" value="F:transmembrane transporter activity"/>
    <property type="evidence" value="ECO:0007669"/>
    <property type="project" value="InterPro"/>
</dbReference>
<evidence type="ECO:0000313" key="10">
    <source>
        <dbReference type="Proteomes" id="UP000185124"/>
    </source>
</evidence>
<dbReference type="InterPro" id="IPR050171">
    <property type="entry name" value="MFS_Transporters"/>
</dbReference>
<dbReference type="EMBL" id="FSQT01000001">
    <property type="protein sequence ID" value="SIM46713.1"/>
    <property type="molecule type" value="Genomic_DNA"/>
</dbReference>
<feature type="transmembrane region" description="Helical" evidence="8">
    <location>
        <begin position="90"/>
        <end position="107"/>
    </location>
</feature>
<evidence type="ECO:0000256" key="8">
    <source>
        <dbReference type="SAM" id="Phobius"/>
    </source>
</evidence>
<evidence type="ECO:0000256" key="1">
    <source>
        <dbReference type="ARBA" id="ARBA00004651"/>
    </source>
</evidence>
<name>A0A1N5TE37_9ACTN</name>
<keyword evidence="10" id="KW-1185">Reference proteome</keyword>
<dbReference type="Proteomes" id="UP000185124">
    <property type="component" value="Unassembled WGS sequence"/>
</dbReference>
<feature type="transmembrane region" description="Helical" evidence="8">
    <location>
        <begin position="34"/>
        <end position="54"/>
    </location>
</feature>
<dbReference type="InterPro" id="IPR011701">
    <property type="entry name" value="MFS"/>
</dbReference>
<feature type="transmembrane region" description="Helical" evidence="8">
    <location>
        <begin position="212"/>
        <end position="229"/>
    </location>
</feature>
<protein>
    <submittedName>
        <fullName evidence="9">Na+/melibiose symporter</fullName>
    </submittedName>
</protein>
<evidence type="ECO:0000256" key="2">
    <source>
        <dbReference type="ARBA" id="ARBA00022448"/>
    </source>
</evidence>
<evidence type="ECO:0000256" key="6">
    <source>
        <dbReference type="ARBA" id="ARBA00023136"/>
    </source>
</evidence>
<dbReference type="STRING" id="709881.SAMN04489832_0119"/>
<feature type="region of interest" description="Disordered" evidence="7">
    <location>
        <begin position="400"/>
        <end position="438"/>
    </location>
</feature>
<feature type="transmembrane region" description="Helical" evidence="8">
    <location>
        <begin position="162"/>
        <end position="180"/>
    </location>
</feature>
<feature type="transmembrane region" description="Helical" evidence="8">
    <location>
        <begin position="373"/>
        <end position="393"/>
    </location>
</feature>
<keyword evidence="4 8" id="KW-0812">Transmembrane</keyword>
<dbReference type="Gene3D" id="1.20.1250.20">
    <property type="entry name" value="MFS general substrate transporter like domains"/>
    <property type="match status" value="1"/>
</dbReference>